<evidence type="ECO:0000259" key="18">
    <source>
        <dbReference type="Pfam" id="PF00487"/>
    </source>
</evidence>
<dbReference type="AlphaFoldDB" id="A0A8D1PBQ3"/>
<evidence type="ECO:0000256" key="10">
    <source>
        <dbReference type="ARBA" id="ARBA00022989"/>
    </source>
</evidence>
<evidence type="ECO:0000256" key="15">
    <source>
        <dbReference type="ARBA" id="ARBA00023160"/>
    </source>
</evidence>
<evidence type="ECO:0000256" key="17">
    <source>
        <dbReference type="SAM" id="Phobius"/>
    </source>
</evidence>
<keyword evidence="5" id="KW-0444">Lipid biosynthesis</keyword>
<evidence type="ECO:0000256" key="5">
    <source>
        <dbReference type="ARBA" id="ARBA00022516"/>
    </source>
</evidence>
<evidence type="ECO:0000256" key="1">
    <source>
        <dbReference type="ARBA" id="ARBA00001954"/>
    </source>
</evidence>
<comment type="cofactor">
    <cofactor evidence="1">
        <name>Fe(2+)</name>
        <dbReference type="ChEBI" id="CHEBI:29033"/>
    </cofactor>
</comment>
<dbReference type="SMR" id="A0A8D1PBQ3"/>
<dbReference type="Ensembl" id="ENSSSCT00055005503.1">
    <property type="protein sequence ID" value="ENSSSCP00055004262.1"/>
    <property type="gene ID" value="ENSSSCG00055002869.1"/>
</dbReference>
<dbReference type="Proteomes" id="UP000694722">
    <property type="component" value="Unplaced"/>
</dbReference>
<dbReference type="Proteomes" id="UP000694723">
    <property type="component" value="Unplaced"/>
</dbReference>
<dbReference type="PANTHER" id="PTHR11351:SF102">
    <property type="entry name" value="STEAROYL-COA DESATURASE"/>
    <property type="match status" value="1"/>
</dbReference>
<dbReference type="Proteomes" id="UP000694570">
    <property type="component" value="Unplaced"/>
</dbReference>
<proteinExistence type="inferred from homology"/>
<reference evidence="19" key="1">
    <citation type="submission" date="2025-05" db="UniProtKB">
        <authorList>
            <consortium name="Ensembl"/>
        </authorList>
    </citation>
    <scope>IDENTIFICATION</scope>
</reference>
<feature type="transmembrane region" description="Helical" evidence="17">
    <location>
        <begin position="308"/>
        <end position="330"/>
    </location>
</feature>
<evidence type="ECO:0000256" key="14">
    <source>
        <dbReference type="ARBA" id="ARBA00023136"/>
    </source>
</evidence>
<evidence type="ECO:0000256" key="9">
    <source>
        <dbReference type="ARBA" id="ARBA00022832"/>
    </source>
</evidence>
<dbReference type="Ensembl" id="ENSSSCT00045024773.1">
    <property type="protein sequence ID" value="ENSSSCP00045017121.1"/>
    <property type="gene ID" value="ENSSSCG00045014503.1"/>
</dbReference>
<dbReference type="Ensembl" id="ENSSSCT00065076049.1">
    <property type="protein sequence ID" value="ENSSSCP00065033088.1"/>
    <property type="gene ID" value="ENSSSCG00065055546.1"/>
</dbReference>
<evidence type="ECO:0000256" key="7">
    <source>
        <dbReference type="ARBA" id="ARBA00022723"/>
    </source>
</evidence>
<feature type="transmembrane region" description="Helical" evidence="17">
    <location>
        <begin position="283"/>
        <end position="302"/>
    </location>
</feature>
<evidence type="ECO:0000256" key="12">
    <source>
        <dbReference type="ARBA" id="ARBA00023004"/>
    </source>
</evidence>
<dbReference type="Ensembl" id="ENSSSCT00035046939.1">
    <property type="protein sequence ID" value="ENSSSCP00035018765.1"/>
    <property type="gene ID" value="ENSSSCG00035035418.1"/>
</dbReference>
<evidence type="ECO:0000256" key="2">
    <source>
        <dbReference type="ARBA" id="ARBA00004477"/>
    </source>
</evidence>
<dbReference type="Proteomes" id="UP000694728">
    <property type="component" value="Unplaced"/>
</dbReference>
<evidence type="ECO:0000256" key="11">
    <source>
        <dbReference type="ARBA" id="ARBA00023002"/>
    </source>
</evidence>
<name>A0A8D1PBQ3_PIG</name>
<dbReference type="Proteomes" id="UP000694725">
    <property type="component" value="Unplaced"/>
</dbReference>
<comment type="similarity">
    <text evidence="3">Belongs to the fatty acid desaturase type 1 family.</text>
</comment>
<dbReference type="Pfam" id="PF00487">
    <property type="entry name" value="FA_desaturase"/>
    <property type="match status" value="1"/>
</dbReference>
<dbReference type="Ensembl" id="ENSSSCT00030094149.1">
    <property type="protein sequence ID" value="ENSSSCP00030043400.1"/>
    <property type="gene ID" value="ENSSSCG00030067320.1"/>
</dbReference>
<dbReference type="Proteomes" id="UP000694571">
    <property type="component" value="Unplaced"/>
</dbReference>
<keyword evidence="9" id="KW-0276">Fatty acid metabolism</keyword>
<dbReference type="GO" id="GO:0004768">
    <property type="term" value="F:stearoyl-CoA 9-desaturase activity"/>
    <property type="evidence" value="ECO:0007669"/>
    <property type="project" value="UniProtKB-EC"/>
</dbReference>
<keyword evidence="12" id="KW-0408">Iron</keyword>
<sequence length="425" mass="48435">MPAHLLQEEISSSYTTTTTITAPSSRVLQNGGGKLEKTPQYVEEDIRPEMKDDIYDPTYQDKEGPRPKLEYVWRNIILMSLLHLGALYGIILIPTCKIYTLLWGKRSPCPPVSAGIPPESQHSQGAADPVVLQRTFQERCSWSSSSVIAGASQVQRKSIHPQTRKGSYNSFAYYLLSAVGVTAGAHRLWSHRTYKARLPLRVFLIIANTMAFQNDVYEWARDHRAHHKFSETDADPHNSRRGFFFSHVGWLLVRKHPAVKEKGGLLNMSDLKAEKLVMFQRRYYKPGILLMCFILPTIVPWYCWGEAFPQSLFVATFLRYAIVLNATWLVNSAAHLYGYRPYDKTISPRENILVSLGAVGEGFHNYHHTFPYDYSASEYRWHINLTTFFIDCMAALGLAYDRKKVSKAAILARIKRTGDESYKSG</sequence>
<dbReference type="Proteomes" id="UP000694720">
    <property type="component" value="Unplaced"/>
</dbReference>
<dbReference type="PROSITE" id="PS00476">
    <property type="entry name" value="FATTY_ACID_DESATUR_1"/>
    <property type="match status" value="1"/>
</dbReference>
<dbReference type="Proteomes" id="UP000694727">
    <property type="component" value="Unplaced"/>
</dbReference>
<evidence type="ECO:0000256" key="13">
    <source>
        <dbReference type="ARBA" id="ARBA00023098"/>
    </source>
</evidence>
<keyword evidence="14 17" id="KW-0472">Membrane</keyword>
<evidence type="ECO:0000313" key="20">
    <source>
        <dbReference type="Proteomes" id="UP000694724"/>
    </source>
</evidence>
<dbReference type="GO" id="GO:0005789">
    <property type="term" value="C:endoplasmic reticulum membrane"/>
    <property type="evidence" value="ECO:0007669"/>
    <property type="project" value="UniProtKB-SubCell"/>
</dbReference>
<accession>A0A8D1PBQ3</accession>
<keyword evidence="11" id="KW-0560">Oxidoreductase</keyword>
<protein>
    <recommendedName>
        <fullName evidence="4">stearoyl-CoA 9-desaturase</fullName>
        <ecNumber evidence="4">1.14.19.1</ecNumber>
    </recommendedName>
</protein>
<dbReference type="Proteomes" id="UP000694724">
    <property type="component" value="Unplaced"/>
</dbReference>
<dbReference type="InterPro" id="IPR005804">
    <property type="entry name" value="FA_desaturase_dom"/>
</dbReference>
<feature type="transmembrane region" description="Helical" evidence="17">
    <location>
        <begin position="72"/>
        <end position="93"/>
    </location>
</feature>
<dbReference type="InterPro" id="IPR015876">
    <property type="entry name" value="Acyl-CoA_DS"/>
</dbReference>
<dbReference type="GO" id="GO:0006633">
    <property type="term" value="P:fatty acid biosynthetic process"/>
    <property type="evidence" value="ECO:0007669"/>
    <property type="project" value="UniProtKB-KW"/>
</dbReference>
<dbReference type="EC" id="1.14.19.1" evidence="4"/>
<keyword evidence="6 17" id="KW-0812">Transmembrane</keyword>
<dbReference type="Ensembl" id="ENSSSCT00025077027.1">
    <property type="protein sequence ID" value="ENSSSCP00025033379.1"/>
    <property type="gene ID" value="ENSSSCG00025056164.1"/>
</dbReference>
<comment type="subcellular location">
    <subcellularLocation>
        <location evidence="2">Endoplasmic reticulum membrane</location>
        <topology evidence="2">Multi-pass membrane protein</topology>
    </subcellularLocation>
</comment>
<evidence type="ECO:0000256" key="6">
    <source>
        <dbReference type="ARBA" id="ARBA00022692"/>
    </source>
</evidence>
<keyword evidence="10 17" id="KW-1133">Transmembrane helix</keyword>
<dbReference type="InterPro" id="IPR001522">
    <property type="entry name" value="FADS-1_CS"/>
</dbReference>
<keyword evidence="8" id="KW-0256">Endoplasmic reticulum</keyword>
<evidence type="ECO:0000256" key="4">
    <source>
        <dbReference type="ARBA" id="ARBA00012620"/>
    </source>
</evidence>
<evidence type="ECO:0000256" key="3">
    <source>
        <dbReference type="ARBA" id="ARBA00009295"/>
    </source>
</evidence>
<dbReference type="PANTHER" id="PTHR11351">
    <property type="entry name" value="ACYL-COA DESATURASE"/>
    <property type="match status" value="1"/>
</dbReference>
<dbReference type="GO" id="GO:0046872">
    <property type="term" value="F:metal ion binding"/>
    <property type="evidence" value="ECO:0007669"/>
    <property type="project" value="UniProtKB-KW"/>
</dbReference>
<evidence type="ECO:0000313" key="19">
    <source>
        <dbReference type="Ensembl" id="ENSSSCP00055004262.1"/>
    </source>
</evidence>
<dbReference type="Ensembl" id="ENSSSCT00040032128.1">
    <property type="protein sequence ID" value="ENSSSCP00040013317.1"/>
    <property type="gene ID" value="ENSSSCG00040023954.1"/>
</dbReference>
<organism evidence="19 20">
    <name type="scientific">Sus scrofa</name>
    <name type="common">Pig</name>
    <dbReference type="NCBI Taxonomy" id="9823"/>
    <lineage>
        <taxon>Eukaryota</taxon>
        <taxon>Metazoa</taxon>
        <taxon>Chordata</taxon>
        <taxon>Craniata</taxon>
        <taxon>Vertebrata</taxon>
        <taxon>Euteleostomi</taxon>
        <taxon>Mammalia</taxon>
        <taxon>Eutheria</taxon>
        <taxon>Laurasiatheria</taxon>
        <taxon>Artiodactyla</taxon>
        <taxon>Suina</taxon>
        <taxon>Suidae</taxon>
        <taxon>Sus</taxon>
    </lineage>
</organism>
<feature type="domain" description="Fatty acid desaturase" evidence="18">
    <location>
        <begin position="175"/>
        <end position="372"/>
    </location>
</feature>
<evidence type="ECO:0000256" key="16">
    <source>
        <dbReference type="ARBA" id="ARBA00047947"/>
    </source>
</evidence>
<comment type="catalytic activity">
    <reaction evidence="16">
        <text>octadecanoyl-CoA + 2 Fe(II)-[cytochrome b5] + O2 + 2 H(+) = (9Z)-octadecenoyl-CoA + 2 Fe(III)-[cytochrome b5] + 2 H2O</text>
        <dbReference type="Rhea" id="RHEA:19721"/>
        <dbReference type="Rhea" id="RHEA-COMP:10438"/>
        <dbReference type="Rhea" id="RHEA-COMP:10439"/>
        <dbReference type="ChEBI" id="CHEBI:15377"/>
        <dbReference type="ChEBI" id="CHEBI:15378"/>
        <dbReference type="ChEBI" id="CHEBI:15379"/>
        <dbReference type="ChEBI" id="CHEBI:29033"/>
        <dbReference type="ChEBI" id="CHEBI:29034"/>
        <dbReference type="ChEBI" id="CHEBI:57387"/>
        <dbReference type="ChEBI" id="CHEBI:57394"/>
        <dbReference type="EC" id="1.14.19.1"/>
    </reaction>
</comment>
<evidence type="ECO:0000256" key="8">
    <source>
        <dbReference type="ARBA" id="ARBA00022824"/>
    </source>
</evidence>
<keyword evidence="13" id="KW-0443">Lipid metabolism</keyword>
<feature type="transmembrane region" description="Helical" evidence="17">
    <location>
        <begin position="171"/>
        <end position="189"/>
    </location>
</feature>
<dbReference type="Ensembl" id="ENSSSCT00050105969.1">
    <property type="protein sequence ID" value="ENSSSCP00050046731.1"/>
    <property type="gene ID" value="ENSSSCG00050077032.1"/>
</dbReference>
<dbReference type="CDD" id="cd03505">
    <property type="entry name" value="Delta9-FADS-like"/>
    <property type="match status" value="1"/>
</dbReference>
<keyword evidence="15" id="KW-0275">Fatty acid biosynthesis</keyword>
<dbReference type="Ensembl" id="ENSSSCT00060087410.1">
    <property type="protein sequence ID" value="ENSSSCP00060037836.1"/>
    <property type="gene ID" value="ENSSSCG00060064050.1"/>
</dbReference>
<keyword evidence="7" id="KW-0479">Metal-binding</keyword>